<dbReference type="InterPro" id="IPR006311">
    <property type="entry name" value="TAT_signal"/>
</dbReference>
<evidence type="ECO:0000256" key="2">
    <source>
        <dbReference type="ARBA" id="ARBA00022801"/>
    </source>
</evidence>
<keyword evidence="2 3" id="KW-0378">Hydrolase</keyword>
<dbReference type="PANTHER" id="PTHR43142">
    <property type="entry name" value="CARBOXYLIC ESTER HYDROLASE"/>
    <property type="match status" value="1"/>
</dbReference>
<dbReference type="GO" id="GO:0016787">
    <property type="term" value="F:hydrolase activity"/>
    <property type="evidence" value="ECO:0007669"/>
    <property type="project" value="UniProtKB-KW"/>
</dbReference>
<dbReference type="InterPro" id="IPR029058">
    <property type="entry name" value="AB_hydrolase_fold"/>
</dbReference>
<dbReference type="RefSeq" id="WP_141622240.1">
    <property type="nucleotide sequence ID" value="NZ_CP041242.1"/>
</dbReference>
<protein>
    <recommendedName>
        <fullName evidence="3">Carboxylic ester hydrolase</fullName>
        <ecNumber evidence="3">3.1.1.-</ecNumber>
    </recommendedName>
</protein>
<evidence type="ECO:0000259" key="4">
    <source>
        <dbReference type="Pfam" id="PF00135"/>
    </source>
</evidence>
<accession>A0A514BNC9</accession>
<proteinExistence type="inferred from homology"/>
<name>A0A514BNC9_9GAMM</name>
<evidence type="ECO:0000256" key="1">
    <source>
        <dbReference type="ARBA" id="ARBA00005964"/>
    </source>
</evidence>
<evidence type="ECO:0000313" key="6">
    <source>
        <dbReference type="Proteomes" id="UP000317199"/>
    </source>
</evidence>
<organism evidence="5 6">
    <name type="scientific">Marilutibacter alkalisoli</name>
    <dbReference type="NCBI Taxonomy" id="2591633"/>
    <lineage>
        <taxon>Bacteria</taxon>
        <taxon>Pseudomonadati</taxon>
        <taxon>Pseudomonadota</taxon>
        <taxon>Gammaproteobacteria</taxon>
        <taxon>Lysobacterales</taxon>
        <taxon>Lysobacteraceae</taxon>
        <taxon>Marilutibacter</taxon>
    </lineage>
</organism>
<dbReference type="SUPFAM" id="SSF53474">
    <property type="entry name" value="alpha/beta-Hydrolases"/>
    <property type="match status" value="1"/>
</dbReference>
<feature type="domain" description="Carboxylesterase type B" evidence="4">
    <location>
        <begin position="41"/>
        <end position="516"/>
    </location>
</feature>
<dbReference type="PROSITE" id="PS00122">
    <property type="entry name" value="CARBOXYLESTERASE_B_1"/>
    <property type="match status" value="1"/>
</dbReference>
<sequence>MTDAHRGADPQRRALLKAGLTVGAATALPFAAHAASGAIHPVATTRSGPVRGFNDRGMHVFRGIPYGADTAPRRFRPALREAEWQGVRDALEFGPATPQHNSSEPTGEDCLFLNVTTPALRDGGKRPVLVYIHGGGFNNGSGSDPLYDGVNLCRRGDVVVVTVNHRLNAFGYLHLGSLGGPEYAGSGNVGQLDLVQALQWMREHAIEFGGDPGNVTVFGQSGGGAKIATLMAMPAARGLFHRAWTMSGQQVTAAGPRAATQRAERFIEAAGLQPGDIDGLLRLSPERLLEAAKVRDFSRVEDSSLYFGPVMDSDSLPVHPFWPEAPAQSAHIPMVIGNTRDETRAFLGNDPRNFELDWDELPARLEKQQFVDIDPHTVIAEYRRLYPDYTPSEVFFAATTAGRSWRGAVEEAEVRARQAVPSHAPTWAYQLDWHPHTEEGRKFRAFHTLDIPLVFDTLDQPGARTGSSADARRAASEMSEALVAFARTGDPNHAGIPTWAPYSIDRRETMVFDHTSRLEHDPRGGERRLYEQVPFVQRGTM</sequence>
<dbReference type="EC" id="3.1.1.-" evidence="3"/>
<evidence type="ECO:0000256" key="3">
    <source>
        <dbReference type="RuleBase" id="RU361235"/>
    </source>
</evidence>
<reference evidence="5 6" key="1">
    <citation type="submission" date="2019-06" db="EMBL/GenBank/DDBJ databases">
        <title>Lysobacter alkalisoli sp. nov. isolated from saline-alkali soil.</title>
        <authorList>
            <person name="Sun J.-Q."/>
            <person name="Xu L."/>
        </authorList>
    </citation>
    <scope>NUCLEOTIDE SEQUENCE [LARGE SCALE GENOMIC DNA]</scope>
    <source>
        <strain evidence="5 6">SJ-36</strain>
    </source>
</reference>
<comment type="similarity">
    <text evidence="1 3">Belongs to the type-B carboxylesterase/lipase family.</text>
</comment>
<keyword evidence="6" id="KW-1185">Reference proteome</keyword>
<dbReference type="AlphaFoldDB" id="A0A514BNC9"/>
<dbReference type="InterPro" id="IPR019826">
    <property type="entry name" value="Carboxylesterase_B_AS"/>
</dbReference>
<dbReference type="OrthoDB" id="9775851at2"/>
<evidence type="ECO:0000313" key="5">
    <source>
        <dbReference type="EMBL" id="QDH68898.1"/>
    </source>
</evidence>
<dbReference type="InterPro" id="IPR002018">
    <property type="entry name" value="CarbesteraseB"/>
</dbReference>
<dbReference type="PANTHER" id="PTHR43142:SF1">
    <property type="entry name" value="CARBOXYLIC ESTER HYDROLASE"/>
    <property type="match status" value="1"/>
</dbReference>
<dbReference type="Proteomes" id="UP000317199">
    <property type="component" value="Chromosome"/>
</dbReference>
<dbReference type="Pfam" id="PF00135">
    <property type="entry name" value="COesterase"/>
    <property type="match status" value="1"/>
</dbReference>
<dbReference type="KEGG" id="lyj:FKV23_01360"/>
<feature type="chain" id="PRO_5022266168" description="Carboxylic ester hydrolase" evidence="3">
    <location>
        <begin position="35"/>
        <end position="541"/>
    </location>
</feature>
<feature type="signal peptide" evidence="3">
    <location>
        <begin position="1"/>
        <end position="34"/>
    </location>
</feature>
<dbReference type="Gene3D" id="3.40.50.1820">
    <property type="entry name" value="alpha/beta hydrolase"/>
    <property type="match status" value="1"/>
</dbReference>
<dbReference type="EMBL" id="CP041242">
    <property type="protein sequence ID" value="QDH68898.1"/>
    <property type="molecule type" value="Genomic_DNA"/>
</dbReference>
<dbReference type="PROSITE" id="PS51318">
    <property type="entry name" value="TAT"/>
    <property type="match status" value="1"/>
</dbReference>
<keyword evidence="3" id="KW-0732">Signal</keyword>
<gene>
    <name evidence="5" type="ORF">FKV23_01360</name>
</gene>